<gene>
    <name evidence="1" type="ORF">KM92DES2_20089</name>
</gene>
<dbReference type="PANTHER" id="PTHR10151">
    <property type="entry name" value="ECTONUCLEOTIDE PYROPHOSPHATASE/PHOSPHODIESTERASE"/>
    <property type="match status" value="1"/>
</dbReference>
<dbReference type="InterPro" id="IPR017850">
    <property type="entry name" value="Alkaline_phosphatase_core_sf"/>
</dbReference>
<evidence type="ECO:0000313" key="1">
    <source>
        <dbReference type="EMBL" id="SBW11490.1"/>
    </source>
</evidence>
<dbReference type="InterPro" id="IPR002591">
    <property type="entry name" value="Phosphodiest/P_Trfase"/>
</dbReference>
<dbReference type="Gene3D" id="3.40.720.10">
    <property type="entry name" value="Alkaline Phosphatase, subunit A"/>
    <property type="match status" value="1"/>
</dbReference>
<protein>
    <recommendedName>
        <fullName evidence="2">Type I phosphodiesterase/nucleotide pyrophosphatase</fullName>
    </recommendedName>
</protein>
<accession>A0A212KIH3</accession>
<dbReference type="RefSeq" id="WP_227119222.1">
    <property type="nucleotide sequence ID" value="NZ_LT598928.1"/>
</dbReference>
<sequence length="255" mass="27822">MSRVVFVLLDGLAAATARRCMSYMQSLTDAGLARHTVLQGELPPLSRPIYATLLTGLRPAQSGIMHNDDARLCPAPTIFSRAQATGLTTAAAAYHWMSELCNVAPFEPGRDRITDDAALPIAHGLFYCTDAYPDDEIFHDAACLRRRHEPHLLLAHSMGIDNAGHLHGANSKEYRDAARRADGLLARWLPEWTSAGYAVLVTSDHGMDDDGRHNDNSEASRRVPLWLAGEGFKNTPLPTDQTQIAGLVCRALGIE</sequence>
<dbReference type="PANTHER" id="PTHR10151:SF120">
    <property type="entry name" value="BIS(5'-ADENOSYL)-TRIPHOSPHATASE"/>
    <property type="match status" value="1"/>
</dbReference>
<organism evidence="1">
    <name type="scientific">uncultured Desulfovibrio sp</name>
    <dbReference type="NCBI Taxonomy" id="167968"/>
    <lineage>
        <taxon>Bacteria</taxon>
        <taxon>Pseudomonadati</taxon>
        <taxon>Thermodesulfobacteriota</taxon>
        <taxon>Desulfovibrionia</taxon>
        <taxon>Desulfovibrionales</taxon>
        <taxon>Desulfovibrionaceae</taxon>
        <taxon>Desulfovibrio</taxon>
        <taxon>environmental samples</taxon>
    </lineage>
</organism>
<name>A0A212KIH3_9BACT</name>
<dbReference type="GO" id="GO:0016787">
    <property type="term" value="F:hydrolase activity"/>
    <property type="evidence" value="ECO:0007669"/>
    <property type="project" value="UniProtKB-ARBA"/>
</dbReference>
<dbReference type="Pfam" id="PF01663">
    <property type="entry name" value="Phosphodiest"/>
    <property type="match status" value="1"/>
</dbReference>
<reference evidence="1" key="1">
    <citation type="submission" date="2016-04" db="EMBL/GenBank/DDBJ databases">
        <authorList>
            <person name="Evans L.H."/>
            <person name="Alamgir A."/>
            <person name="Owens N."/>
            <person name="Weber N.D."/>
            <person name="Virtaneva K."/>
            <person name="Barbian K."/>
            <person name="Babar A."/>
            <person name="Rosenke K."/>
        </authorList>
    </citation>
    <scope>NUCLEOTIDE SEQUENCE</scope>
    <source>
        <strain evidence="1">92-2</strain>
    </source>
</reference>
<proteinExistence type="predicted"/>
<dbReference type="AlphaFoldDB" id="A0A212KIH3"/>
<dbReference type="EMBL" id="FLUP01000002">
    <property type="protein sequence ID" value="SBW11490.1"/>
    <property type="molecule type" value="Genomic_DNA"/>
</dbReference>
<dbReference type="SUPFAM" id="SSF53649">
    <property type="entry name" value="Alkaline phosphatase-like"/>
    <property type="match status" value="1"/>
</dbReference>
<evidence type="ECO:0008006" key="2">
    <source>
        <dbReference type="Google" id="ProtNLM"/>
    </source>
</evidence>